<evidence type="ECO:0000256" key="1">
    <source>
        <dbReference type="ARBA" id="ARBA00001946"/>
    </source>
</evidence>
<evidence type="ECO:0000256" key="3">
    <source>
        <dbReference type="ARBA" id="ARBA00022676"/>
    </source>
</evidence>
<dbReference type="PANTHER" id="PTHR48090">
    <property type="entry name" value="UNDECAPRENYL-PHOSPHATE 4-DEOXY-4-FORMAMIDO-L-ARABINOSE TRANSFERASE-RELATED"/>
    <property type="match status" value="1"/>
</dbReference>
<accession>A0A2K1NWQ6</accession>
<dbReference type="InterPro" id="IPR050256">
    <property type="entry name" value="Glycosyltransferase_2"/>
</dbReference>
<evidence type="ECO:0000256" key="2">
    <source>
        <dbReference type="ARBA" id="ARBA00006739"/>
    </source>
</evidence>
<evidence type="ECO:0000313" key="7">
    <source>
        <dbReference type="EMBL" id="PNR94964.1"/>
    </source>
</evidence>
<dbReference type="Pfam" id="PF00535">
    <property type="entry name" value="Glycos_transf_2"/>
    <property type="match status" value="1"/>
</dbReference>
<dbReference type="Gene3D" id="3.90.550.10">
    <property type="entry name" value="Spore Coat Polysaccharide Biosynthesis Protein SpsA, Chain A"/>
    <property type="match status" value="1"/>
</dbReference>
<keyword evidence="4 7" id="KW-0808">Transferase</keyword>
<dbReference type="RefSeq" id="WP_103067603.1">
    <property type="nucleotide sequence ID" value="NZ_AZRL01000022.1"/>
</dbReference>
<comment type="similarity">
    <text evidence="2">Belongs to the glycosyltransferase 2 family.</text>
</comment>
<comment type="caution">
    <text evidence="7">The sequence shown here is derived from an EMBL/GenBank/DDBJ whole genome shotgun (WGS) entry which is preliminary data.</text>
</comment>
<feature type="domain" description="Glycosyltransferase 2-like" evidence="6">
    <location>
        <begin position="21"/>
        <end position="152"/>
    </location>
</feature>
<dbReference type="OrthoDB" id="9759709at2"/>
<dbReference type="SUPFAM" id="SSF53448">
    <property type="entry name" value="Nucleotide-diphospho-sugar transferases"/>
    <property type="match status" value="1"/>
</dbReference>
<keyword evidence="5" id="KW-0460">Magnesium</keyword>
<evidence type="ECO:0000256" key="4">
    <source>
        <dbReference type="ARBA" id="ARBA00022679"/>
    </source>
</evidence>
<evidence type="ECO:0000259" key="6">
    <source>
        <dbReference type="Pfam" id="PF00535"/>
    </source>
</evidence>
<gene>
    <name evidence="7" type="ORF">X929_08775</name>
</gene>
<name>A0A2K1NWQ6_9BACT</name>
<keyword evidence="3" id="KW-0328">Glycosyltransferase</keyword>
<reference evidence="7 8" key="1">
    <citation type="submission" date="2013-12" db="EMBL/GenBank/DDBJ databases">
        <title>Comparative genomics of Petrotoga isolates.</title>
        <authorList>
            <person name="Nesbo C.L."/>
            <person name="Charchuk R."/>
            <person name="Chow K."/>
        </authorList>
    </citation>
    <scope>NUCLEOTIDE SEQUENCE [LARGE SCALE GENOMIC DNA]</scope>
    <source>
        <strain evidence="7 8">DSM 13574</strain>
    </source>
</reference>
<dbReference type="PANTHER" id="PTHR48090:SF10">
    <property type="entry name" value="GLUCOSYL-3-PHOSPHOGLYCERATE SYNTHASE"/>
    <property type="match status" value="1"/>
</dbReference>
<dbReference type="InterPro" id="IPR029044">
    <property type="entry name" value="Nucleotide-diphossugar_trans"/>
</dbReference>
<dbReference type="EMBL" id="AZRL01000022">
    <property type="protein sequence ID" value="PNR94964.1"/>
    <property type="molecule type" value="Genomic_DNA"/>
</dbReference>
<dbReference type="InterPro" id="IPR001173">
    <property type="entry name" value="Glyco_trans_2-like"/>
</dbReference>
<dbReference type="GO" id="GO:0016757">
    <property type="term" value="F:glycosyltransferase activity"/>
    <property type="evidence" value="ECO:0007669"/>
    <property type="project" value="UniProtKB-KW"/>
</dbReference>
<proteinExistence type="inferred from homology"/>
<dbReference type="Proteomes" id="UP000236434">
    <property type="component" value="Unassembled WGS sequence"/>
</dbReference>
<dbReference type="AlphaFoldDB" id="A0A2K1NWQ6"/>
<sequence>MSIFFDDKILQNLPKRVKVVVGIPSYNNAETISFVSKTAAEGIVEYCDSNGLIVNADGGSKDGTKEVFMKTDTKKVPKIAYDYIGLPGKGSAMLSVIELAKNLDAEAIVFLDSDLKSVRPWWIERLTGPIMKGLSDYVTPYYVRHKYDGTITNQVCYPLVTSLFGQAIRQPIGGDFGVGKNMIDVYLETASSVAKTDVAKFGIDIWMTTNAILNSNKKVYQAALGAKVHDPKDPGADLSPMFKQVVGTLFDIIVDSVSKWKDIESIEEAPIYGEIPQVAVEPININIENLKKQLLEGLKNEETKRLANDHLEIIMKEKKLPLQIWVDILFNTLTEYSKNKDKNLVESLVPLYFGRVADFAELTKDMNEVEAEKVIKDQINAFANKKDELMKKL</sequence>
<evidence type="ECO:0000256" key="5">
    <source>
        <dbReference type="ARBA" id="ARBA00022842"/>
    </source>
</evidence>
<evidence type="ECO:0000313" key="8">
    <source>
        <dbReference type="Proteomes" id="UP000236434"/>
    </source>
</evidence>
<comment type="cofactor">
    <cofactor evidence="1">
        <name>Mg(2+)</name>
        <dbReference type="ChEBI" id="CHEBI:18420"/>
    </cofactor>
</comment>
<organism evidence="7 8">
    <name type="scientific">Petrotoga olearia DSM 13574</name>
    <dbReference type="NCBI Taxonomy" id="1122955"/>
    <lineage>
        <taxon>Bacteria</taxon>
        <taxon>Thermotogati</taxon>
        <taxon>Thermotogota</taxon>
        <taxon>Thermotogae</taxon>
        <taxon>Petrotogales</taxon>
        <taxon>Petrotogaceae</taxon>
        <taxon>Petrotoga</taxon>
    </lineage>
</organism>
<protein>
    <submittedName>
        <fullName evidence="7">Glycosyltransferase</fullName>
    </submittedName>
</protein>